<evidence type="ECO:0000313" key="2">
    <source>
        <dbReference type="EMBL" id="WDI01339.1"/>
    </source>
</evidence>
<dbReference type="RefSeq" id="WP_274337381.1">
    <property type="nucleotide sequence ID" value="NZ_CP118101.1"/>
</dbReference>
<organism evidence="1 3">
    <name type="scientific">Paenibacillus urinalis</name>
    <dbReference type="NCBI Taxonomy" id="521520"/>
    <lineage>
        <taxon>Bacteria</taxon>
        <taxon>Bacillati</taxon>
        <taxon>Bacillota</taxon>
        <taxon>Bacilli</taxon>
        <taxon>Bacillales</taxon>
        <taxon>Paenibacillaceae</taxon>
        <taxon>Paenibacillus</taxon>
    </lineage>
</organism>
<dbReference type="EMBL" id="CP118101">
    <property type="protein sequence ID" value="WDH81622.1"/>
    <property type="molecule type" value="Genomic_DNA"/>
</dbReference>
<accession>A0AAX3MZ35</accession>
<dbReference type="EMBL" id="CP118108">
    <property type="protein sequence ID" value="WDI01339.1"/>
    <property type="molecule type" value="Genomic_DNA"/>
</dbReference>
<evidence type="ECO:0000313" key="1">
    <source>
        <dbReference type="EMBL" id="WDH81622.1"/>
    </source>
</evidence>
<protein>
    <submittedName>
        <fullName evidence="1">Uncharacterized protein</fullName>
    </submittedName>
</protein>
<dbReference type="AlphaFoldDB" id="A0AAX3MZ35"/>
<evidence type="ECO:0000313" key="4">
    <source>
        <dbReference type="Proteomes" id="UP001221519"/>
    </source>
</evidence>
<gene>
    <name evidence="1" type="ORF">PUW23_19170</name>
    <name evidence="2" type="ORF">PUW25_19015</name>
</gene>
<reference evidence="1 4" key="1">
    <citation type="submission" date="2023-02" db="EMBL/GenBank/DDBJ databases">
        <title>Pathogen: clinical or host-associated sample.</title>
        <authorList>
            <person name="Hergert J."/>
            <person name="Casey R."/>
            <person name="Wagner J."/>
            <person name="Young E.L."/>
            <person name="Oakeson K.F."/>
        </authorList>
    </citation>
    <scope>NUCLEOTIDE SEQUENCE</scope>
    <source>
        <strain evidence="2 4">2022CK-00829</strain>
        <strain evidence="1">2022CK-00830</strain>
    </source>
</reference>
<evidence type="ECO:0000313" key="3">
    <source>
        <dbReference type="Proteomes" id="UP001220962"/>
    </source>
</evidence>
<sequence length="44" mass="5097">MIIEFISLQAAWLAEPFCNREEESVRTITIDALLIGYDDEEDVH</sequence>
<dbReference type="Proteomes" id="UP001221519">
    <property type="component" value="Chromosome"/>
</dbReference>
<name>A0AAX3MZ35_9BACL</name>
<proteinExistence type="predicted"/>
<keyword evidence="4" id="KW-1185">Reference proteome</keyword>
<dbReference type="Proteomes" id="UP001220962">
    <property type="component" value="Chromosome"/>
</dbReference>